<proteinExistence type="predicted"/>
<dbReference type="OrthoDB" id="9787902at2"/>
<keyword evidence="3" id="KW-1185">Reference proteome</keyword>
<comment type="caution">
    <text evidence="2">The sequence shown here is derived from an EMBL/GenBank/DDBJ whole genome shotgun (WGS) entry which is preliminary data.</text>
</comment>
<dbReference type="Gene3D" id="3.10.105.10">
    <property type="entry name" value="Dipeptide-binding Protein, Domain 3"/>
    <property type="match status" value="1"/>
</dbReference>
<dbReference type="AlphaFoldDB" id="A0A2N7VBW3"/>
<accession>A0A2N7VBW3</accession>
<name>A0A2N7VBW3_9BURK</name>
<protein>
    <submittedName>
        <fullName evidence="2">Glycine/betaine ABC transporter substrate-binding protein</fullName>
    </submittedName>
</protein>
<dbReference type="SUPFAM" id="SSF53850">
    <property type="entry name" value="Periplasmic binding protein-like II"/>
    <property type="match status" value="1"/>
</dbReference>
<dbReference type="EMBL" id="PNYA01000043">
    <property type="protein sequence ID" value="PMS14574.1"/>
    <property type="molecule type" value="Genomic_DNA"/>
</dbReference>
<feature type="domain" description="ABC-type glycine betaine transport system substrate-binding" evidence="1">
    <location>
        <begin position="8"/>
        <end position="256"/>
    </location>
</feature>
<organism evidence="2 3">
    <name type="scientific">Trinickia dabaoshanensis</name>
    <dbReference type="NCBI Taxonomy" id="564714"/>
    <lineage>
        <taxon>Bacteria</taxon>
        <taxon>Pseudomonadati</taxon>
        <taxon>Pseudomonadota</taxon>
        <taxon>Betaproteobacteria</taxon>
        <taxon>Burkholderiales</taxon>
        <taxon>Burkholderiaceae</taxon>
        <taxon>Trinickia</taxon>
    </lineage>
</organism>
<dbReference type="Proteomes" id="UP000235616">
    <property type="component" value="Unassembled WGS sequence"/>
</dbReference>
<gene>
    <name evidence="2" type="ORF">C0Z18_31075</name>
</gene>
<evidence type="ECO:0000259" key="1">
    <source>
        <dbReference type="Pfam" id="PF04069"/>
    </source>
</evidence>
<dbReference type="GO" id="GO:0043190">
    <property type="term" value="C:ATP-binding cassette (ABC) transporter complex"/>
    <property type="evidence" value="ECO:0007669"/>
    <property type="project" value="InterPro"/>
</dbReference>
<dbReference type="Gene3D" id="3.40.190.100">
    <property type="entry name" value="Glycine betaine-binding periplasmic protein, domain 2"/>
    <property type="match status" value="1"/>
</dbReference>
<dbReference type="Pfam" id="PF04069">
    <property type="entry name" value="OpuAC"/>
    <property type="match status" value="1"/>
</dbReference>
<sequence>MPDTLPVVKLATIDLSFHHAAAGIVRAVLARHGIEVEEIRRPHEAAFDLLKSGEADMLCSAWLPGSHGVYFDAIADEFDSLCVLYTPYALWGVPDYVPAAAVSSVADLQRPDVAARMTPLIQGIGPGAGISRFSREIFDAYALERHGYRFANGTLEQCVAAFENAVRDRRWCVVPLWQPQYLHWQHTIRALREPLGLLRGTDAATLVLRKSTRDKLPGAALAALRALAPGNGEITRLDHWISRQRLAPEMVGERYLIERDDCPPAPYC</sequence>
<dbReference type="RefSeq" id="WP_102649289.1">
    <property type="nucleotide sequence ID" value="NZ_PNYA01000043.1"/>
</dbReference>
<evidence type="ECO:0000313" key="2">
    <source>
        <dbReference type="EMBL" id="PMS14574.1"/>
    </source>
</evidence>
<dbReference type="GO" id="GO:0022857">
    <property type="term" value="F:transmembrane transporter activity"/>
    <property type="evidence" value="ECO:0007669"/>
    <property type="project" value="InterPro"/>
</dbReference>
<reference evidence="2 3" key="1">
    <citation type="submission" date="2018-01" db="EMBL/GenBank/DDBJ databases">
        <title>Whole genome analyses suggest that Burkholderia sensu lato contains two further novel genera in the rhizoxinica-symbiotica group Mycetohabitans gen. nov., and Trinickia gen. nov.: implications for the evolution of diazotrophy and nodulation in the Burkholderiaceae.</title>
        <authorList>
            <person name="Estrada-de los Santos P."/>
            <person name="Palmer M."/>
            <person name="Chavez-Ramirez B."/>
            <person name="Beukes C."/>
            <person name="Steenkamp E.T."/>
            <person name="Hirsch A.M."/>
            <person name="Manyaka P."/>
            <person name="Maluk M."/>
            <person name="Lafos M."/>
            <person name="Crook M."/>
            <person name="Gross E."/>
            <person name="Simon M.F."/>
            <person name="Bueno dos Reis Junior F."/>
            <person name="Poole P.S."/>
            <person name="Venter S.N."/>
            <person name="James E.K."/>
        </authorList>
    </citation>
    <scope>NUCLEOTIDE SEQUENCE [LARGE SCALE GENOMIC DNA]</scope>
    <source>
        <strain evidence="2 3">GIMN1.004</strain>
    </source>
</reference>
<evidence type="ECO:0000313" key="3">
    <source>
        <dbReference type="Proteomes" id="UP000235616"/>
    </source>
</evidence>
<dbReference type="InterPro" id="IPR007210">
    <property type="entry name" value="ABC_Gly_betaine_transp_sub-bd"/>
</dbReference>